<organism evidence="3 4">
    <name type="scientific">Raineyella fluvialis</name>
    <dbReference type="NCBI Taxonomy" id="2662261"/>
    <lineage>
        <taxon>Bacteria</taxon>
        <taxon>Bacillati</taxon>
        <taxon>Actinomycetota</taxon>
        <taxon>Actinomycetes</taxon>
        <taxon>Propionibacteriales</taxon>
        <taxon>Propionibacteriaceae</taxon>
        <taxon>Raineyella</taxon>
    </lineage>
</organism>
<keyword evidence="4" id="KW-1185">Reference proteome</keyword>
<dbReference type="SMART" id="SM01118">
    <property type="entry name" value="CYTH"/>
    <property type="match status" value="1"/>
</dbReference>
<dbReference type="Pfam" id="PF01928">
    <property type="entry name" value="CYTH"/>
    <property type="match status" value="1"/>
</dbReference>
<dbReference type="CDD" id="cd07374">
    <property type="entry name" value="CYTH-like_Pase"/>
    <property type="match status" value="1"/>
</dbReference>
<dbReference type="AlphaFoldDB" id="A0A5Q2FH96"/>
<feature type="domain" description="CYTH" evidence="1">
    <location>
        <begin position="15"/>
        <end position="213"/>
    </location>
</feature>
<feature type="domain" description="CHAD" evidence="2">
    <location>
        <begin position="225"/>
        <end position="509"/>
    </location>
</feature>
<sequence length="519" mass="56366">MSEVPTGPAPGPRAQAETERKFALLPGAQLPDLAGIAIIGDPEVQELDATYFDSPSYELNRARITLRRRTGGSDAAWHVKLPPVEGTRTELHVPLDATPDPLVVPRSLRTVVGERVGAVALVPVARLRTVRTVRQLSDPQTGTPLAELADDEVTATRFPLPGRQGTETTWREIEVELHEGSRSFLDAVTERFQWAGIVPASSPAKINQALGDAPARAAAHVPSSDDLLSQTVLAALATHVGVLQGREEAVAADAPDAVHKARVAARRLRSILRVFRDLFEAEAVGSLREELQWYATELGHARDAEVQKVKLLDRLDALPPESVIGPVRARMETELERTHQEGLAGVAACLADARYTRLMVTLSRWLTDPPLVAVADARVSERAIALLDKAIKRVRKAHDAAEQSEGQERLEALHEVRKKSKVVRYACEALIAVYGEPAASSARDWEAVTEVFGEMNDAAVARQRLLRLADAAAAAGEPTFTYGVLYGTQMGDLDRDLPAARAALRRAVRRGPDSWADTD</sequence>
<dbReference type="KEGG" id="rain:Rai3103_13480"/>
<name>A0A5Q2FH96_9ACTN</name>
<evidence type="ECO:0000313" key="3">
    <source>
        <dbReference type="EMBL" id="QGF24493.1"/>
    </source>
</evidence>
<dbReference type="PROSITE" id="PS51707">
    <property type="entry name" value="CYTH"/>
    <property type="match status" value="1"/>
</dbReference>
<protein>
    <submittedName>
        <fullName evidence="3">CHAD domain-containing protein</fullName>
    </submittedName>
</protein>
<dbReference type="Gene3D" id="2.40.320.10">
    <property type="entry name" value="Hypothetical Protein Pfu-838710-001"/>
    <property type="match status" value="1"/>
</dbReference>
<evidence type="ECO:0000259" key="2">
    <source>
        <dbReference type="PROSITE" id="PS51708"/>
    </source>
</evidence>
<dbReference type="PANTHER" id="PTHR39339:SF1">
    <property type="entry name" value="CHAD DOMAIN-CONTAINING PROTEIN"/>
    <property type="match status" value="1"/>
</dbReference>
<accession>A0A5Q2FH96</accession>
<dbReference type="RefSeq" id="WP_153573022.1">
    <property type="nucleotide sequence ID" value="NZ_CP045725.1"/>
</dbReference>
<dbReference type="SUPFAM" id="SSF55154">
    <property type="entry name" value="CYTH-like phosphatases"/>
    <property type="match status" value="1"/>
</dbReference>
<dbReference type="InterPro" id="IPR023577">
    <property type="entry name" value="CYTH_domain"/>
</dbReference>
<reference evidence="3 4" key="1">
    <citation type="submission" date="2019-10" db="EMBL/GenBank/DDBJ databases">
        <title>Genomic analysis of Raineyella sp. CBA3103.</title>
        <authorList>
            <person name="Roh S.W."/>
        </authorList>
    </citation>
    <scope>NUCLEOTIDE SEQUENCE [LARGE SCALE GENOMIC DNA]</scope>
    <source>
        <strain evidence="3 4">CBA3103</strain>
    </source>
</reference>
<dbReference type="InterPro" id="IPR007899">
    <property type="entry name" value="CHAD_dom"/>
</dbReference>
<evidence type="ECO:0000313" key="4">
    <source>
        <dbReference type="Proteomes" id="UP000386847"/>
    </source>
</evidence>
<dbReference type="Gene3D" id="1.40.20.10">
    <property type="entry name" value="CHAD domain"/>
    <property type="match status" value="1"/>
</dbReference>
<dbReference type="InterPro" id="IPR038186">
    <property type="entry name" value="CHAD_dom_sf"/>
</dbReference>
<dbReference type="SMART" id="SM00880">
    <property type="entry name" value="CHAD"/>
    <property type="match status" value="1"/>
</dbReference>
<dbReference type="PROSITE" id="PS51708">
    <property type="entry name" value="CHAD"/>
    <property type="match status" value="1"/>
</dbReference>
<proteinExistence type="predicted"/>
<dbReference type="InterPro" id="IPR033469">
    <property type="entry name" value="CYTH-like_dom_sf"/>
</dbReference>
<dbReference type="EMBL" id="CP045725">
    <property type="protein sequence ID" value="QGF24493.1"/>
    <property type="molecule type" value="Genomic_DNA"/>
</dbReference>
<dbReference type="Proteomes" id="UP000386847">
    <property type="component" value="Chromosome"/>
</dbReference>
<dbReference type="Pfam" id="PF05235">
    <property type="entry name" value="CHAD"/>
    <property type="match status" value="1"/>
</dbReference>
<evidence type="ECO:0000259" key="1">
    <source>
        <dbReference type="PROSITE" id="PS51707"/>
    </source>
</evidence>
<dbReference type="PANTHER" id="PTHR39339">
    <property type="entry name" value="SLR1444 PROTEIN"/>
    <property type="match status" value="1"/>
</dbReference>
<gene>
    <name evidence="3" type="ORF">Rai3103_13480</name>
</gene>